<sequence length="70" mass="8070">MPQTKICSIMIATFCASLFWRKRSGSPNQRKGRKKNCRHKISKQISRSLTKIPRDMEHRVKCLALAVGQL</sequence>
<organism evidence="1">
    <name type="scientific">Anopheles darlingi</name>
    <name type="common">Mosquito</name>
    <dbReference type="NCBI Taxonomy" id="43151"/>
    <lineage>
        <taxon>Eukaryota</taxon>
        <taxon>Metazoa</taxon>
        <taxon>Ecdysozoa</taxon>
        <taxon>Arthropoda</taxon>
        <taxon>Hexapoda</taxon>
        <taxon>Insecta</taxon>
        <taxon>Pterygota</taxon>
        <taxon>Neoptera</taxon>
        <taxon>Endopterygota</taxon>
        <taxon>Diptera</taxon>
        <taxon>Nematocera</taxon>
        <taxon>Culicoidea</taxon>
        <taxon>Culicidae</taxon>
        <taxon>Anophelinae</taxon>
        <taxon>Anopheles</taxon>
    </lineage>
</organism>
<proteinExistence type="predicted"/>
<name>A0A2M4DIM8_ANODA</name>
<evidence type="ECO:0000313" key="1">
    <source>
        <dbReference type="EMBL" id="MBW77359.1"/>
    </source>
</evidence>
<accession>A0A2M4DIM8</accession>
<dbReference type="AlphaFoldDB" id="A0A2M4DIM8"/>
<protein>
    <submittedName>
        <fullName evidence="1">Uncharacterized protein</fullName>
    </submittedName>
</protein>
<dbReference type="EMBL" id="GGFL01013181">
    <property type="protein sequence ID" value="MBW77359.1"/>
    <property type="molecule type" value="Transcribed_RNA"/>
</dbReference>
<reference evidence="1" key="1">
    <citation type="submission" date="2018-01" db="EMBL/GenBank/DDBJ databases">
        <title>An insight into the sialome of Amazonian anophelines.</title>
        <authorList>
            <person name="Ribeiro J.M."/>
            <person name="Scarpassa V."/>
            <person name="Calvo E."/>
        </authorList>
    </citation>
    <scope>NUCLEOTIDE SEQUENCE</scope>
</reference>